<keyword evidence="2" id="KW-1185">Reference proteome</keyword>
<proteinExistence type="predicted"/>
<sequence length="75" mass="8725">MNKYFIFFLFVFISIVFCTTSHKTNFLNDEQINPIAEEWEIASWKNFSKSAITHTWDDNTAKQLTTALPISMSLS</sequence>
<comment type="caution">
    <text evidence="1">The sequence shown here is derived from an EMBL/GenBank/DDBJ whole genome shotgun (WGS) entry which is preliminary data.</text>
</comment>
<accession>A0A553CNS3</accession>
<evidence type="ECO:0000313" key="1">
    <source>
        <dbReference type="EMBL" id="TRX22233.1"/>
    </source>
</evidence>
<protein>
    <submittedName>
        <fullName evidence="1">Uncharacterized protein</fullName>
    </submittedName>
</protein>
<dbReference type="RefSeq" id="WP_143389838.1">
    <property type="nucleotide sequence ID" value="NZ_VJZQ01000005.1"/>
</dbReference>
<reference evidence="1 2" key="1">
    <citation type="submission" date="2019-07" db="EMBL/GenBank/DDBJ databases">
        <title>Novel species of Flavobacterium.</title>
        <authorList>
            <person name="Liu Q."/>
            <person name="Xin Y.-H."/>
        </authorList>
    </citation>
    <scope>NUCLEOTIDE SEQUENCE [LARGE SCALE GENOMIC DNA]</scope>
    <source>
        <strain evidence="1 2">LB3P56</strain>
    </source>
</reference>
<gene>
    <name evidence="1" type="ORF">FNW17_06060</name>
</gene>
<organism evidence="1 2">
    <name type="scientific">Flavobacterium franklandianum</name>
    <dbReference type="NCBI Taxonomy" id="2594430"/>
    <lineage>
        <taxon>Bacteria</taxon>
        <taxon>Pseudomonadati</taxon>
        <taxon>Bacteroidota</taxon>
        <taxon>Flavobacteriia</taxon>
        <taxon>Flavobacteriales</taxon>
        <taxon>Flavobacteriaceae</taxon>
        <taxon>Flavobacterium</taxon>
    </lineage>
</organism>
<name>A0A553CNS3_9FLAO</name>
<dbReference type="EMBL" id="VJZR01000003">
    <property type="protein sequence ID" value="TRX22233.1"/>
    <property type="molecule type" value="Genomic_DNA"/>
</dbReference>
<dbReference type="Proteomes" id="UP000318585">
    <property type="component" value="Unassembled WGS sequence"/>
</dbReference>
<dbReference type="AlphaFoldDB" id="A0A553CNS3"/>
<evidence type="ECO:0000313" key="2">
    <source>
        <dbReference type="Proteomes" id="UP000318585"/>
    </source>
</evidence>